<evidence type="ECO:0000256" key="1">
    <source>
        <dbReference type="SAM" id="MobiDB-lite"/>
    </source>
</evidence>
<gene>
    <name evidence="3" type="ORF">ACFFHT_10330</name>
</gene>
<dbReference type="Gene3D" id="3.40.50.300">
    <property type="entry name" value="P-loop containing nucleotide triphosphate hydrolases"/>
    <property type="match status" value="2"/>
</dbReference>
<dbReference type="EMBL" id="JBHLWA010000049">
    <property type="protein sequence ID" value="MFC0323943.1"/>
    <property type="molecule type" value="Genomic_DNA"/>
</dbReference>
<name>A0ABV6HYI4_9PAST</name>
<evidence type="ECO:0000259" key="2">
    <source>
        <dbReference type="Pfam" id="PF01935"/>
    </source>
</evidence>
<dbReference type="InterPro" id="IPR002789">
    <property type="entry name" value="HerA_central"/>
</dbReference>
<evidence type="ECO:0000313" key="3">
    <source>
        <dbReference type="EMBL" id="MFC0323943.1"/>
    </source>
</evidence>
<protein>
    <submittedName>
        <fullName evidence="3">ATPase, T2SS/T4P/T4SS family</fullName>
    </submittedName>
</protein>
<feature type="region of interest" description="Disordered" evidence="1">
    <location>
        <begin position="284"/>
        <end position="322"/>
    </location>
</feature>
<feature type="compositionally biased region" description="Low complexity" evidence="1">
    <location>
        <begin position="284"/>
        <end position="299"/>
    </location>
</feature>
<dbReference type="Pfam" id="PF01935">
    <property type="entry name" value="DUF87"/>
    <property type="match status" value="1"/>
</dbReference>
<dbReference type="InterPro" id="IPR027417">
    <property type="entry name" value="P-loop_NTPase"/>
</dbReference>
<comment type="caution">
    <text evidence="3">The sequence shown here is derived from an EMBL/GenBank/DDBJ whole genome shotgun (WGS) entry which is preliminary data.</text>
</comment>
<organism evidence="3 4">
    <name type="scientific">Gallibacterium melopsittaci</name>
    <dbReference type="NCBI Taxonomy" id="516063"/>
    <lineage>
        <taxon>Bacteria</taxon>
        <taxon>Pseudomonadati</taxon>
        <taxon>Pseudomonadota</taxon>
        <taxon>Gammaproteobacteria</taxon>
        <taxon>Pasteurellales</taxon>
        <taxon>Pasteurellaceae</taxon>
        <taxon>Gallibacterium</taxon>
    </lineage>
</organism>
<dbReference type="PANTHER" id="PTHR42957">
    <property type="entry name" value="HELICASE MJ1565-RELATED"/>
    <property type="match status" value="1"/>
</dbReference>
<keyword evidence="4" id="KW-1185">Reference proteome</keyword>
<accession>A0ABV6HYI4</accession>
<sequence>MAEVMVKKALATLESSYQLLNKHYLVEFSNNELQAVEKINLVTDVRIFRVERIILENKQSMLESLTATYATLGTVGYSVFLLLDSDGKETTVYLGAKGRSARSEGIAVENLLKEVINGHFPGSQLKRLDGNEITDFVNKMGQSNENHITAVTSVPSLSIDEREHFMQGIEHFIDAAEGRVYQAIILAEPVHTAQLDLIQQGYEGIANQLSPLLKTTLSYGENESESVGLSISENISQSLGESLGLTETKGINKSTSSSINKSVSSSLGFSTGASFVTVSETVTTTEGTTNTETSGTSFTQGESKTTTETNTRGYTTGENHNKTIGTSKQYSLELVNKSIEQLLKKIDHNLERIDEARRYGGWNSAAYFISTDLASSQSLASIFFGLMRGNSSSSEEFAITTWSGKQDNDKAKSKAVLSWLQNFSHPRVEANFANVDIPYFTPAVLVSGKEMAIQLGLPRRSTSTVSVLEGRAFGRRIQFVDVVDAGSKRSQDKAQVELGKIFHLWSPKEQTVNLDLQSLSSHIFVTGSTGSGKSNTVYQLLNQLNKNNVKFMVIEPAKGEYKNVFGHQDDVVVFGTNPKQAKLLKINPFRFPSEVHILEHIDRLIEIFNVCWPMYAAMPAVLKEAMLSAYQASGWDLMTSTTTTPNCFPSFVDLLQQLEIVIEKSDYSSEMKSNYSGALATRIKSLTNGLNGQIFNADEVDNSVLFDQNVIVDLSRVGSQETKSLIMGILVMRLSEHRMSNATGMNEPLKHVTVLEEAHNILKRTSTEQSSEGANVAGKSVEMLSNAIAEMRTYGEGFIIADQSPNAVDISAIRNTNTKIIMRLPDETDRRLVGKAAGVNDDQLEEIAKLPKGIAVVYQNNWLEPILCQIAHFASDEKPYQYISDRDEEKKIFNQHLTRFLFYKQMNKAEPFDIEILKNGVSRYCSSAKNMARLYKLLQYFELKGKLPFWEDQDLTFKIFLEMFDLQRSVAERFQEINSLVDEARTQEFNHLIEFINDNINKNIDKTSENIENVVRNTVLNYL</sequence>
<feature type="domain" description="Helicase HerA central" evidence="2">
    <location>
        <begin position="506"/>
        <end position="730"/>
    </location>
</feature>
<dbReference type="PANTHER" id="PTHR42957:SF1">
    <property type="entry name" value="HELICASE MJ1565-RELATED"/>
    <property type="match status" value="1"/>
</dbReference>
<dbReference type="RefSeq" id="WP_382375949.1">
    <property type="nucleotide sequence ID" value="NZ_JBHLWA010000049.1"/>
</dbReference>
<evidence type="ECO:0000313" key="4">
    <source>
        <dbReference type="Proteomes" id="UP001589769"/>
    </source>
</evidence>
<reference evidence="3 4" key="1">
    <citation type="submission" date="2024-09" db="EMBL/GenBank/DDBJ databases">
        <authorList>
            <person name="Sun Q."/>
            <person name="Mori K."/>
        </authorList>
    </citation>
    <scope>NUCLEOTIDE SEQUENCE [LARGE SCALE GENOMIC DNA]</scope>
    <source>
        <strain evidence="3 4">CCM 7538</strain>
    </source>
</reference>
<feature type="compositionally biased region" description="Low complexity" evidence="1">
    <location>
        <begin position="306"/>
        <end position="318"/>
    </location>
</feature>
<proteinExistence type="predicted"/>
<dbReference type="InterPro" id="IPR008571">
    <property type="entry name" value="HerA-like"/>
</dbReference>
<dbReference type="Proteomes" id="UP001589769">
    <property type="component" value="Unassembled WGS sequence"/>
</dbReference>
<dbReference type="SUPFAM" id="SSF52540">
    <property type="entry name" value="P-loop containing nucleoside triphosphate hydrolases"/>
    <property type="match status" value="1"/>
</dbReference>